<organism evidence="9 10">
    <name type="scientific">Melipona quadrifasciata</name>
    <dbReference type="NCBI Taxonomy" id="166423"/>
    <lineage>
        <taxon>Eukaryota</taxon>
        <taxon>Metazoa</taxon>
        <taxon>Ecdysozoa</taxon>
        <taxon>Arthropoda</taxon>
        <taxon>Hexapoda</taxon>
        <taxon>Insecta</taxon>
        <taxon>Pterygota</taxon>
        <taxon>Neoptera</taxon>
        <taxon>Endopterygota</taxon>
        <taxon>Hymenoptera</taxon>
        <taxon>Apocrita</taxon>
        <taxon>Aculeata</taxon>
        <taxon>Apoidea</taxon>
        <taxon>Anthophila</taxon>
        <taxon>Apidae</taxon>
        <taxon>Melipona</taxon>
    </lineage>
</organism>
<keyword evidence="2 4" id="KW-0853">WD repeat</keyword>
<name>A0A0M8ZVK7_9HYME</name>
<evidence type="ECO:0000313" key="10">
    <source>
        <dbReference type="Proteomes" id="UP000053105"/>
    </source>
</evidence>
<dbReference type="AlphaFoldDB" id="A0A0M8ZVK7"/>
<evidence type="ECO:0000313" key="9">
    <source>
        <dbReference type="EMBL" id="KOX70503.1"/>
    </source>
</evidence>
<feature type="coiled-coil region" evidence="5">
    <location>
        <begin position="81"/>
        <end position="133"/>
    </location>
</feature>
<feature type="region of interest" description="Disordered" evidence="6">
    <location>
        <begin position="846"/>
        <end position="866"/>
    </location>
</feature>
<dbReference type="STRING" id="166423.A0A0M8ZVK7"/>
<evidence type="ECO:0000256" key="4">
    <source>
        <dbReference type="PROSITE-ProRule" id="PRU00221"/>
    </source>
</evidence>
<gene>
    <name evidence="9" type="ORF">WN51_02559</name>
</gene>
<evidence type="ECO:0000256" key="6">
    <source>
        <dbReference type="SAM" id="MobiDB-lite"/>
    </source>
</evidence>
<dbReference type="Proteomes" id="UP000053105">
    <property type="component" value="Unassembled WGS sequence"/>
</dbReference>
<keyword evidence="7" id="KW-1133">Transmembrane helix</keyword>
<dbReference type="GO" id="GO:0000421">
    <property type="term" value="C:autophagosome membrane"/>
    <property type="evidence" value="ECO:0007669"/>
    <property type="project" value="TreeGrafter"/>
</dbReference>
<dbReference type="EMBL" id="KQ435859">
    <property type="protein sequence ID" value="KOX70503.1"/>
    <property type="molecule type" value="Genomic_DNA"/>
</dbReference>
<dbReference type="InterPro" id="IPR015943">
    <property type="entry name" value="WD40/YVTN_repeat-like_dom_sf"/>
</dbReference>
<dbReference type="InterPro" id="IPR036322">
    <property type="entry name" value="WD40_repeat_dom_sf"/>
</dbReference>
<feature type="transmembrane region" description="Helical" evidence="7">
    <location>
        <begin position="556"/>
        <end position="578"/>
    </location>
</feature>
<evidence type="ECO:0000256" key="2">
    <source>
        <dbReference type="ARBA" id="ARBA00022574"/>
    </source>
</evidence>
<evidence type="ECO:0000256" key="5">
    <source>
        <dbReference type="SAM" id="Coils"/>
    </source>
</evidence>
<dbReference type="PANTHER" id="PTHR19878:SF8">
    <property type="entry name" value="AUTOPHAGY-RELATED 16, ISOFORM F"/>
    <property type="match status" value="1"/>
</dbReference>
<dbReference type="InterPro" id="IPR001680">
    <property type="entry name" value="WD40_rpt"/>
</dbReference>
<dbReference type="Pfam" id="PF08614">
    <property type="entry name" value="ATG16"/>
    <property type="match status" value="1"/>
</dbReference>
<evidence type="ECO:0000259" key="8">
    <source>
        <dbReference type="Pfam" id="PF08614"/>
    </source>
</evidence>
<keyword evidence="7" id="KW-0812">Transmembrane</keyword>
<feature type="repeat" description="WD" evidence="4">
    <location>
        <begin position="329"/>
        <end position="370"/>
    </location>
</feature>
<dbReference type="GO" id="GO:0000045">
    <property type="term" value="P:autophagosome assembly"/>
    <property type="evidence" value="ECO:0007669"/>
    <property type="project" value="InterPro"/>
</dbReference>
<dbReference type="PROSITE" id="PS50082">
    <property type="entry name" value="WD_REPEATS_2"/>
    <property type="match status" value="2"/>
</dbReference>
<proteinExistence type="inferred from homology"/>
<keyword evidence="3" id="KW-0677">Repeat</keyword>
<dbReference type="PROSITE" id="PS50294">
    <property type="entry name" value="WD_REPEATS_REGION"/>
    <property type="match status" value="1"/>
</dbReference>
<dbReference type="CDD" id="cd22887">
    <property type="entry name" value="Atg16_CCD"/>
    <property type="match status" value="1"/>
</dbReference>
<evidence type="ECO:0000256" key="7">
    <source>
        <dbReference type="SAM" id="Phobius"/>
    </source>
</evidence>
<dbReference type="Pfam" id="PF00400">
    <property type="entry name" value="WD40"/>
    <property type="match status" value="2"/>
</dbReference>
<evidence type="ECO:0000256" key="3">
    <source>
        <dbReference type="ARBA" id="ARBA00022737"/>
    </source>
</evidence>
<keyword evidence="5" id="KW-0175">Coiled coil</keyword>
<dbReference type="OrthoDB" id="6262491at2759"/>
<reference evidence="9 10" key="1">
    <citation type="submission" date="2015-07" db="EMBL/GenBank/DDBJ databases">
        <title>The genome of Melipona quadrifasciata.</title>
        <authorList>
            <person name="Pan H."/>
            <person name="Kapheim K."/>
        </authorList>
    </citation>
    <scope>NUCLEOTIDE SEQUENCE [LARGE SCALE GENOMIC DNA]</scope>
    <source>
        <strain evidence="9">0111107301</strain>
        <tissue evidence="9">Whole body</tissue>
    </source>
</reference>
<keyword evidence="10" id="KW-1185">Reference proteome</keyword>
<sequence length="1039" mass="117721">MATSESGVFSLSRENNWRKNLILQLQERNKRQTYCFADLISLHNRLFENANTLRGENIHLTITNETLRREAASGTPGLSVNADLEARLLKQAEELATLHKRKGEHTQQIVDLNNKLQEMMKELQAKEISLAESVELNANLRLEISKCLSRERELEGVNQMLKDEHQALQLAFASLEEKLRKVQEENRQLIERLIKYKTRDAEKVNEENDNFLNNKALTLLIVLLCMKHNSEKGFFPNILGIFTKMQKELEDAARDTRPISPDRSSLKEGISGLPTAVPTKVSVTFTAHDGEVYAVKWSPAERMLATGGADRKVKLWNISKGAPENKGILVGSNAGVMCVDFDSTGTLILGASNDYASRVWTVNDFRLKISRLNSKFCTLTTVIRVTAYLVDAGRNTKSEFNEKLEYRGKSQLIRSEGTNFEVVGINLLSLLCQISVLIRQVDSTHSRVLNVELEITKGGVDRYSQRSMFFPTNILTKVETISGPKIYLAEVLEIMHEAPFNCEIMDKLNNDDLIFCDRCPSSRAIDGWMIKLEFIIVSSGIIMFLLNLIEQKTTKYWFKMVSVPVAALLAALTCTIDLHTTVIKHSTLGQGCGIRATNHEQYVKVLCVLKIPWKIGRWRFIGVLQEGKESFESWTISAFGQYKDKESKGGRHGLQSLTNHRSVLVESGKTFTTHVEESIMDDRRQRLWHLPHVASNKRSMKVLQRFQNVSFTYPFAFKHLHFRFTSLDQNLVREVVNAQRAASSSGVQHLSTLYVIMIQHGVRSSKLKYPRSSPKTPNLQYLGVDSIYNVNIIILIYYIICGIHSRLKSVKSERPCILCFVSLIRISVGAGRYNPRYTTGPWLKRKKMSGKEKKRGRYTGRPAAGMSKYPVSSRTVLCGKTMGNCPCRSVNNALSALLTTRITLRKTLGSNSASQIEYLRQSCVYRIHLCKDTGDTFLLRLLKTSTPRGKVFAENTSSWRKETPLLFEKRFDKHVAECLRPETNKMTLLQCHQYSNITARELRSDREGMGKVSEKRVGAEAARGITSDIDNLQTGIRQA</sequence>
<evidence type="ECO:0000256" key="1">
    <source>
        <dbReference type="ARBA" id="ARBA00009271"/>
    </source>
</evidence>
<feature type="compositionally biased region" description="Basic residues" evidence="6">
    <location>
        <begin position="846"/>
        <end position="858"/>
    </location>
</feature>
<dbReference type="Gene3D" id="2.130.10.10">
    <property type="entry name" value="YVTN repeat-like/Quinoprotein amine dehydrogenase"/>
    <property type="match status" value="1"/>
</dbReference>
<dbReference type="PANTHER" id="PTHR19878">
    <property type="entry name" value="AUTOPHAGY PROTEIN 16-LIKE"/>
    <property type="match status" value="1"/>
</dbReference>
<accession>A0A0M8ZVK7</accession>
<dbReference type="PROSITE" id="PS00678">
    <property type="entry name" value="WD_REPEATS_1"/>
    <property type="match status" value="1"/>
</dbReference>
<dbReference type="InterPro" id="IPR019775">
    <property type="entry name" value="WD40_repeat_CS"/>
</dbReference>
<dbReference type="InterPro" id="IPR013923">
    <property type="entry name" value="Autophagy-rel_prot_16_dom"/>
</dbReference>
<dbReference type="GO" id="GO:0034274">
    <property type="term" value="C:Atg12-Atg5-Atg16 complex"/>
    <property type="evidence" value="ECO:0007669"/>
    <property type="project" value="TreeGrafter"/>
</dbReference>
<dbReference type="InterPro" id="IPR045160">
    <property type="entry name" value="ATG16"/>
</dbReference>
<dbReference type="GO" id="GO:0043495">
    <property type="term" value="F:protein-membrane adaptor activity"/>
    <property type="evidence" value="ECO:0007669"/>
    <property type="project" value="TreeGrafter"/>
</dbReference>
<feature type="coiled-coil region" evidence="5">
    <location>
        <begin position="158"/>
        <end position="199"/>
    </location>
</feature>
<feature type="domain" description="Autophagy-related protein 16" evidence="8">
    <location>
        <begin position="21"/>
        <end position="205"/>
    </location>
</feature>
<dbReference type="GO" id="GO:0034045">
    <property type="term" value="C:phagophore assembly site membrane"/>
    <property type="evidence" value="ECO:0007669"/>
    <property type="project" value="TreeGrafter"/>
</dbReference>
<feature type="transmembrane region" description="Helical" evidence="7">
    <location>
        <begin position="528"/>
        <end position="549"/>
    </location>
</feature>
<protein>
    <submittedName>
        <fullName evidence="9">Autophagy-related protein 16</fullName>
    </submittedName>
</protein>
<keyword evidence="7" id="KW-0472">Membrane</keyword>
<dbReference type="SUPFAM" id="SSF50978">
    <property type="entry name" value="WD40 repeat-like"/>
    <property type="match status" value="1"/>
</dbReference>
<feature type="repeat" description="WD" evidence="4">
    <location>
        <begin position="285"/>
        <end position="326"/>
    </location>
</feature>
<dbReference type="SMART" id="SM00320">
    <property type="entry name" value="WD40"/>
    <property type="match status" value="2"/>
</dbReference>
<comment type="similarity">
    <text evidence="1">Belongs to the WD repeat ATG16 family.</text>
</comment>